<evidence type="ECO:0000256" key="2">
    <source>
        <dbReference type="ARBA" id="ARBA00008779"/>
    </source>
</evidence>
<dbReference type="Pfam" id="PF14707">
    <property type="entry name" value="Sulfatase_C"/>
    <property type="match status" value="1"/>
</dbReference>
<dbReference type="FunFam" id="3.30.1120.10:FF:000001">
    <property type="entry name" value="Arylsulfatase E"/>
    <property type="match status" value="1"/>
</dbReference>
<dbReference type="Pfam" id="PF00884">
    <property type="entry name" value="Sulfatase"/>
    <property type="match status" value="1"/>
</dbReference>
<dbReference type="Gene3D" id="1.10.287.550">
    <property type="entry name" value="Helix hairpin bin"/>
    <property type="match status" value="1"/>
</dbReference>
<organism evidence="9 10">
    <name type="scientific">Oryzias melastigma</name>
    <name type="common">Marine medaka</name>
    <dbReference type="NCBI Taxonomy" id="30732"/>
    <lineage>
        <taxon>Eukaryota</taxon>
        <taxon>Metazoa</taxon>
        <taxon>Chordata</taxon>
        <taxon>Craniata</taxon>
        <taxon>Vertebrata</taxon>
        <taxon>Euteleostomi</taxon>
        <taxon>Actinopterygii</taxon>
        <taxon>Neopterygii</taxon>
        <taxon>Teleostei</taxon>
        <taxon>Neoteleostei</taxon>
        <taxon>Acanthomorphata</taxon>
        <taxon>Ovalentaria</taxon>
        <taxon>Atherinomorphae</taxon>
        <taxon>Beloniformes</taxon>
        <taxon>Adrianichthyidae</taxon>
        <taxon>Oryziinae</taxon>
        <taxon>Oryzias</taxon>
    </lineage>
</organism>
<dbReference type="Proteomes" id="UP000261560">
    <property type="component" value="Unplaced"/>
</dbReference>
<dbReference type="SUPFAM" id="SSF53649">
    <property type="entry name" value="Alkaline phosphatase-like"/>
    <property type="match status" value="1"/>
</dbReference>
<keyword evidence="6" id="KW-0812">Transmembrane</keyword>
<feature type="transmembrane region" description="Helical" evidence="6">
    <location>
        <begin position="211"/>
        <end position="232"/>
    </location>
</feature>
<dbReference type="InterPro" id="IPR050738">
    <property type="entry name" value="Sulfatase"/>
</dbReference>
<sequence>MASQTPPPLLLLLLVGWSSASLQETRKPNFVLMMVDDLGIGDLGCYGNTSLRTPNIDRLALEGVRLTQHIAAASLCTPSRAAFLTGRYPIRSGMSGSSRPGVFLFTAASGGLPPTELTFAKIAKQQGYQTALIGKWHLGLNCGSSEDHCHHPHAHGFSFFFGVPLTNLRDCQPGHGTVFRIHRYLPYGTFVVVLLSAAALHYSGALPLRRGLLLGLLVLVLVLAGLTAGFVWTGPYLNCVLFRDRSIVEQPFRSENLTQRMTREAVVFMERNAARPFLLFFSFLQVHTAMFASAAFRGTSRHGVYGDAVHEVDWSVGQIMQTLGRLGLRDNTLVYLSSDQGAHLEELSAAGEVHRGSNGIYKAGKSTSWEGGIRVPGILSWSGRIPAGVEISEPVSNMDLFPTVVRLSGAAVPKDRWGLPERSRTFRKVEQQHTRPERLCLTCRVIDGHDLMDLLQGREERSRHEFLFHYCNSYLNAVRWHPRNSSSVWKAFFFTPNFYPEGQAACFHTHVCFCTPDYVTHHDPPLLFDLSRDPSESRPLTADTEPAFRSVVAAMTEAAESHRTSVQPVESQFSAEKLMWKPWLQPCCSSFRQLCQCQQEPERA</sequence>
<keyword evidence="5" id="KW-0106">Calcium</keyword>
<proteinExistence type="inferred from homology"/>
<dbReference type="Gene3D" id="3.30.1120.10">
    <property type="match status" value="1"/>
</dbReference>
<evidence type="ECO:0000256" key="1">
    <source>
        <dbReference type="ARBA" id="ARBA00001913"/>
    </source>
</evidence>
<reference evidence="9" key="2">
    <citation type="submission" date="2025-09" db="UniProtKB">
        <authorList>
            <consortium name="Ensembl"/>
        </authorList>
    </citation>
    <scope>IDENTIFICATION</scope>
</reference>
<dbReference type="GO" id="GO:0004773">
    <property type="term" value="F:steryl-sulfatase activity"/>
    <property type="evidence" value="ECO:0007669"/>
    <property type="project" value="Ensembl"/>
</dbReference>
<keyword evidence="6" id="KW-1133">Transmembrane helix</keyword>
<dbReference type="InterPro" id="IPR017850">
    <property type="entry name" value="Alkaline_phosphatase_core_sf"/>
</dbReference>
<evidence type="ECO:0000256" key="5">
    <source>
        <dbReference type="ARBA" id="ARBA00022837"/>
    </source>
</evidence>
<feature type="signal peptide" evidence="7">
    <location>
        <begin position="1"/>
        <end position="20"/>
    </location>
</feature>
<evidence type="ECO:0000259" key="8">
    <source>
        <dbReference type="Pfam" id="PF00884"/>
    </source>
</evidence>
<evidence type="ECO:0000256" key="7">
    <source>
        <dbReference type="SAM" id="SignalP"/>
    </source>
</evidence>
<feature type="chain" id="PRO_5017215565" evidence="7">
    <location>
        <begin position="21"/>
        <end position="604"/>
    </location>
</feature>
<dbReference type="InterPro" id="IPR024607">
    <property type="entry name" value="Sulfatase_CS"/>
</dbReference>
<dbReference type="PROSITE" id="PS00523">
    <property type="entry name" value="SULFATASE_1"/>
    <property type="match status" value="1"/>
</dbReference>
<dbReference type="PANTHER" id="PTHR42693">
    <property type="entry name" value="ARYLSULFATASE FAMILY MEMBER"/>
    <property type="match status" value="1"/>
</dbReference>
<comment type="cofactor">
    <cofactor evidence="1">
        <name>Ca(2+)</name>
        <dbReference type="ChEBI" id="CHEBI:29108"/>
    </cofactor>
</comment>
<evidence type="ECO:0000256" key="3">
    <source>
        <dbReference type="ARBA" id="ARBA00022723"/>
    </source>
</evidence>
<evidence type="ECO:0000256" key="6">
    <source>
        <dbReference type="SAM" id="Phobius"/>
    </source>
</evidence>
<dbReference type="PROSITE" id="PS00149">
    <property type="entry name" value="SULFATASE_2"/>
    <property type="match status" value="1"/>
</dbReference>
<keyword evidence="10" id="KW-1185">Reference proteome</keyword>
<protein>
    <submittedName>
        <fullName evidence="9">Steroid sulfatase (microsomal), isozyme S</fullName>
    </submittedName>
</protein>
<dbReference type="Gene3D" id="3.40.720.10">
    <property type="entry name" value="Alkaline Phosphatase, subunit A"/>
    <property type="match status" value="1"/>
</dbReference>
<evidence type="ECO:0000256" key="4">
    <source>
        <dbReference type="ARBA" id="ARBA00022801"/>
    </source>
</evidence>
<keyword evidence="3" id="KW-0479">Metal-binding</keyword>
<feature type="transmembrane region" description="Helical" evidence="6">
    <location>
        <begin position="184"/>
        <end position="204"/>
    </location>
</feature>
<dbReference type="AlphaFoldDB" id="A0A3B3CJ93"/>
<dbReference type="GO" id="GO:0004065">
    <property type="term" value="F:arylsulfatase activity"/>
    <property type="evidence" value="ECO:0007669"/>
    <property type="project" value="TreeGrafter"/>
</dbReference>
<dbReference type="GeneTree" id="ENSGT00940000161153"/>
<dbReference type="GO" id="GO:0046872">
    <property type="term" value="F:metal ion binding"/>
    <property type="evidence" value="ECO:0007669"/>
    <property type="project" value="UniProtKB-KW"/>
</dbReference>
<comment type="similarity">
    <text evidence="2">Belongs to the sulfatase family.</text>
</comment>
<dbReference type="PaxDb" id="30732-ENSOMEP00000017169"/>
<dbReference type="PANTHER" id="PTHR42693:SF9">
    <property type="entry name" value="STERYL-SULFATASE"/>
    <property type="match status" value="1"/>
</dbReference>
<dbReference type="InterPro" id="IPR000917">
    <property type="entry name" value="Sulfatase_N"/>
</dbReference>
<evidence type="ECO:0000313" key="9">
    <source>
        <dbReference type="Ensembl" id="ENSOMEP00000017169.1"/>
    </source>
</evidence>
<accession>A0A3B3CJ93</accession>
<dbReference type="GO" id="GO:0005783">
    <property type="term" value="C:endoplasmic reticulum"/>
    <property type="evidence" value="ECO:0007669"/>
    <property type="project" value="UniProtKB-ARBA"/>
</dbReference>
<dbReference type="OMA" id="KLFNLRM"/>
<feature type="domain" description="Sulfatase N-terminal" evidence="8">
    <location>
        <begin position="28"/>
        <end position="409"/>
    </location>
</feature>
<dbReference type="STRING" id="30732.ENSOMEP00000017169"/>
<name>A0A3B3CJ93_ORYME</name>
<evidence type="ECO:0000313" key="10">
    <source>
        <dbReference type="Proteomes" id="UP000261560"/>
    </source>
</evidence>
<keyword evidence="6" id="KW-0472">Membrane</keyword>
<keyword evidence="4" id="KW-0378">Hydrolase</keyword>
<dbReference type="Ensembl" id="ENSOMET00000034712.1">
    <property type="protein sequence ID" value="ENSOMEP00000017169.1"/>
    <property type="gene ID" value="ENSOMEG00000018861.1"/>
</dbReference>
<keyword evidence="7" id="KW-0732">Signal</keyword>
<reference evidence="9" key="1">
    <citation type="submission" date="2025-08" db="UniProtKB">
        <authorList>
            <consortium name="Ensembl"/>
        </authorList>
    </citation>
    <scope>IDENTIFICATION</scope>
</reference>